<accession>A0A9P6XVA5</accession>
<feature type="domain" description="Reverse transcriptase zinc-binding" evidence="1">
    <location>
        <begin position="263"/>
        <end position="332"/>
    </location>
</feature>
<sequence length="430" mass="48721">MTVPRKLGGLGLLNPFIQQSALQLRWLIPLLRHSHLSPEFWCSEELTSSIVLPLLADYLIHLVEISMRLPEPVALGSDFRLPFLFPSLRPLRSKDREHPLYLLYQAIDALPKDFSTVVINPETAMHIPIGSIINPIRNFPLRPSILKLPASSAYIIDSEFNFTRPRSNLEIVQSPRLVKMFLKAIRDGHLQLAPFFLRTCIAQSLAHLASPAYIPVLHHNIDVSRFIKACTLAPSGKDISSKEFRKLCRPPTPESPPSLSSTKWLSFWRFPIHLQARTVWYRVLHGKLATRSTLFKLLPELVDSPQCALCTLSAIEDTDHFLYDCPSKMLVWKEMWPTLFSSQFSAPLLKKALFKLEFPDSSLETEIPSAVGIASILLSIWRAHFNLVFNLQPFIPSTVVSLARSVLLTYSREHLLQSGGSPFPLPHFCL</sequence>
<proteinExistence type="predicted"/>
<protein>
    <recommendedName>
        <fullName evidence="1">Reverse transcriptase zinc-binding domain-containing protein</fullName>
    </recommendedName>
</protein>
<dbReference type="Pfam" id="PF13966">
    <property type="entry name" value="zf-RVT"/>
    <property type="match status" value="1"/>
</dbReference>
<name>A0A9P6XVA5_RHIOR</name>
<dbReference type="InterPro" id="IPR026960">
    <property type="entry name" value="RVT-Znf"/>
</dbReference>
<comment type="caution">
    <text evidence="2">The sequence shown here is derived from an EMBL/GenBank/DDBJ whole genome shotgun (WGS) entry which is preliminary data.</text>
</comment>
<evidence type="ECO:0000313" key="3">
    <source>
        <dbReference type="Proteomes" id="UP000717996"/>
    </source>
</evidence>
<gene>
    <name evidence="2" type="ORF">G6F51_012874</name>
</gene>
<dbReference type="EMBL" id="JAANIT010004204">
    <property type="protein sequence ID" value="KAG1532922.1"/>
    <property type="molecule type" value="Genomic_DNA"/>
</dbReference>
<evidence type="ECO:0000259" key="1">
    <source>
        <dbReference type="Pfam" id="PF13966"/>
    </source>
</evidence>
<evidence type="ECO:0000313" key="2">
    <source>
        <dbReference type="EMBL" id="KAG1532922.1"/>
    </source>
</evidence>
<organism evidence="2 3">
    <name type="scientific">Rhizopus oryzae</name>
    <name type="common">Mucormycosis agent</name>
    <name type="synonym">Rhizopus arrhizus var. delemar</name>
    <dbReference type="NCBI Taxonomy" id="64495"/>
    <lineage>
        <taxon>Eukaryota</taxon>
        <taxon>Fungi</taxon>
        <taxon>Fungi incertae sedis</taxon>
        <taxon>Mucoromycota</taxon>
        <taxon>Mucoromycotina</taxon>
        <taxon>Mucoromycetes</taxon>
        <taxon>Mucorales</taxon>
        <taxon>Mucorineae</taxon>
        <taxon>Rhizopodaceae</taxon>
        <taxon>Rhizopus</taxon>
    </lineage>
</organism>
<dbReference type="Proteomes" id="UP000717996">
    <property type="component" value="Unassembled WGS sequence"/>
</dbReference>
<dbReference type="AlphaFoldDB" id="A0A9P6XVA5"/>
<reference evidence="2" key="1">
    <citation type="journal article" date="2020" name="Microb. Genom.">
        <title>Genetic diversity of clinical and environmental Mucorales isolates obtained from an investigation of mucormycosis cases among solid organ transplant recipients.</title>
        <authorList>
            <person name="Nguyen M.H."/>
            <person name="Kaul D."/>
            <person name="Muto C."/>
            <person name="Cheng S.J."/>
            <person name="Richter R.A."/>
            <person name="Bruno V.M."/>
            <person name="Liu G."/>
            <person name="Beyhan S."/>
            <person name="Sundermann A.J."/>
            <person name="Mounaud S."/>
            <person name="Pasculle A.W."/>
            <person name="Nierman W.C."/>
            <person name="Driscoll E."/>
            <person name="Cumbie R."/>
            <person name="Clancy C.J."/>
            <person name="Dupont C.L."/>
        </authorList>
    </citation>
    <scope>NUCLEOTIDE SEQUENCE</scope>
    <source>
        <strain evidence="2">GL16</strain>
    </source>
</reference>